<accession>A0ABW5ZBE7</accession>
<feature type="domain" description="Amidohydrolase 3" evidence="2">
    <location>
        <begin position="71"/>
        <end position="541"/>
    </location>
</feature>
<comment type="caution">
    <text evidence="3">The sequence shown here is derived from an EMBL/GenBank/DDBJ whole genome shotgun (WGS) entry which is preliminary data.</text>
</comment>
<dbReference type="EC" id="3.5.-.-" evidence="3"/>
<feature type="chain" id="PRO_5045301080" evidence="1">
    <location>
        <begin position="20"/>
        <end position="542"/>
    </location>
</feature>
<dbReference type="InterPro" id="IPR033932">
    <property type="entry name" value="YtcJ-like"/>
</dbReference>
<protein>
    <submittedName>
        <fullName evidence="3">Amidohydrolase</fullName>
        <ecNumber evidence="3">3.5.-.-</ecNumber>
    </submittedName>
</protein>
<dbReference type="SUPFAM" id="SSF51556">
    <property type="entry name" value="Metallo-dependent hydrolases"/>
    <property type="match status" value="1"/>
</dbReference>
<name>A0ABW5ZBE7_9FLAO</name>
<dbReference type="SUPFAM" id="SSF51338">
    <property type="entry name" value="Composite domain of metallo-dependent hydrolases"/>
    <property type="match status" value="1"/>
</dbReference>
<organism evidence="3 4">
    <name type="scientific">Flavobacterium ardleyense</name>
    <dbReference type="NCBI Taxonomy" id="2038737"/>
    <lineage>
        <taxon>Bacteria</taxon>
        <taxon>Pseudomonadati</taxon>
        <taxon>Bacteroidota</taxon>
        <taxon>Flavobacteriia</taxon>
        <taxon>Flavobacteriales</taxon>
        <taxon>Flavobacteriaceae</taxon>
        <taxon>Flavobacterium</taxon>
    </lineage>
</organism>
<keyword evidence="3" id="KW-0378">Hydrolase</keyword>
<dbReference type="Pfam" id="PF07969">
    <property type="entry name" value="Amidohydro_3"/>
    <property type="match status" value="1"/>
</dbReference>
<keyword evidence="4" id="KW-1185">Reference proteome</keyword>
<dbReference type="Proteomes" id="UP001597549">
    <property type="component" value="Unassembled WGS sequence"/>
</dbReference>
<dbReference type="GO" id="GO:0016787">
    <property type="term" value="F:hydrolase activity"/>
    <property type="evidence" value="ECO:0007669"/>
    <property type="project" value="UniProtKB-KW"/>
</dbReference>
<dbReference type="PANTHER" id="PTHR22642">
    <property type="entry name" value="IMIDAZOLONEPROPIONASE"/>
    <property type="match status" value="1"/>
</dbReference>
<feature type="signal peptide" evidence="1">
    <location>
        <begin position="1"/>
        <end position="19"/>
    </location>
</feature>
<reference evidence="4" key="1">
    <citation type="journal article" date="2019" name="Int. J. Syst. Evol. Microbiol.">
        <title>The Global Catalogue of Microorganisms (GCM) 10K type strain sequencing project: providing services to taxonomists for standard genome sequencing and annotation.</title>
        <authorList>
            <consortium name="The Broad Institute Genomics Platform"/>
            <consortium name="The Broad Institute Genome Sequencing Center for Infectious Disease"/>
            <person name="Wu L."/>
            <person name="Ma J."/>
        </authorList>
    </citation>
    <scope>NUCLEOTIDE SEQUENCE [LARGE SCALE GENOMIC DNA]</scope>
    <source>
        <strain evidence="4">KCTC 52644</strain>
    </source>
</reference>
<proteinExistence type="predicted"/>
<dbReference type="EMBL" id="JBHUOL010000018">
    <property type="protein sequence ID" value="MFD2909533.1"/>
    <property type="molecule type" value="Genomic_DNA"/>
</dbReference>
<keyword evidence="1" id="KW-0732">Signal</keyword>
<dbReference type="Gene3D" id="3.10.310.70">
    <property type="match status" value="1"/>
</dbReference>
<evidence type="ECO:0000313" key="3">
    <source>
        <dbReference type="EMBL" id="MFD2909533.1"/>
    </source>
</evidence>
<dbReference type="Gene3D" id="3.20.20.140">
    <property type="entry name" value="Metal-dependent hydrolases"/>
    <property type="match status" value="1"/>
</dbReference>
<dbReference type="Gene3D" id="2.30.40.10">
    <property type="entry name" value="Urease, subunit C, domain 1"/>
    <property type="match status" value="1"/>
</dbReference>
<gene>
    <name evidence="3" type="ORF">ACFSX9_12410</name>
</gene>
<sequence>MKILKMISFLVVLTFMSCASNKEQVDLVLTNAKIYTVNDAFEIVEAIAIQEGKIIFTGSTQELNDQFEAKETIDAKNQFVYPGFYDAHAHLYSLGINMQTVNLRNTKSFDEVVERVVAFQKEKNTNFIRGRGWDQNHWENKEFPSREKLDELFPDVPVVLTRIDGHAMLVNGKALELAGITPQTKIEGGQIEVIAGKITGILVDNAMDLVSSIVPEPNKQTKIQALIDAQKNVFNYGITTINEAGLDRNIIELIDSLQQAKVLDLNIYAMVATSKENLDYYTKKGIYKTDKLNVRSFKFMGDGALGSRGACLHLPYSDKPKQFGALLSPIVDIKSIAKQVANSDYQMNSHAIGDSTNTVLLKIYADVLKDKPNRRWKIEHAQIMQEKDFDYFALGIIPSVQPTHATSDMYWAEERVGKERIKNSYAYKKMLDKAGLVALGTDFPIEEVNPMFTFHSAVARKDLKNYPANGFQMENALTREQTLKGMTIWAAYSNFEEKEKGSLEVGKWADFTIFSEDIMTMPIEKVPNILPTQVFVKGKKVK</sequence>
<dbReference type="InterPro" id="IPR013108">
    <property type="entry name" value="Amidohydro_3"/>
</dbReference>
<evidence type="ECO:0000259" key="2">
    <source>
        <dbReference type="Pfam" id="PF07969"/>
    </source>
</evidence>
<dbReference type="PANTHER" id="PTHR22642:SF2">
    <property type="entry name" value="PROTEIN LONG AFTER FAR-RED 3"/>
    <property type="match status" value="1"/>
</dbReference>
<evidence type="ECO:0000313" key="4">
    <source>
        <dbReference type="Proteomes" id="UP001597549"/>
    </source>
</evidence>
<dbReference type="PROSITE" id="PS51257">
    <property type="entry name" value="PROKAR_LIPOPROTEIN"/>
    <property type="match status" value="1"/>
</dbReference>
<dbReference type="InterPro" id="IPR032466">
    <property type="entry name" value="Metal_Hydrolase"/>
</dbReference>
<dbReference type="InterPro" id="IPR011059">
    <property type="entry name" value="Metal-dep_hydrolase_composite"/>
</dbReference>
<evidence type="ECO:0000256" key="1">
    <source>
        <dbReference type="SAM" id="SignalP"/>
    </source>
</evidence>
<dbReference type="CDD" id="cd01300">
    <property type="entry name" value="YtcJ_like"/>
    <property type="match status" value="1"/>
</dbReference>
<dbReference type="RefSeq" id="WP_379808125.1">
    <property type="nucleotide sequence ID" value="NZ_JBHUOL010000018.1"/>
</dbReference>